<dbReference type="SUPFAM" id="SSF88946">
    <property type="entry name" value="Sigma2 domain of RNA polymerase sigma factors"/>
    <property type="match status" value="1"/>
</dbReference>
<dbReference type="InterPro" id="IPR013324">
    <property type="entry name" value="RNA_pol_sigma_r3/r4-like"/>
</dbReference>
<dbReference type="InterPro" id="IPR039425">
    <property type="entry name" value="RNA_pol_sigma-70-like"/>
</dbReference>
<sequence>MDNRRDTALHDAPPEPAVVTAVEGGGRLDAYDAFFRTQYDALVSFLRRRSRTNEDAEDAAQESFTRLTRYRDTYPLLAWKAMLYRIAINVVNDQSRRARTRCVPQHVSLDDVSIESDEPSAEEAAAAAQQRVLLREAILALPPKCRQVYLLTRLRGMTSRQVATHCGISVRMVEKHLANALVHIRRRFGAGSPGTYQEDEA</sequence>
<dbReference type="Proteomes" id="UP000254258">
    <property type="component" value="Unassembled WGS sequence"/>
</dbReference>
<comment type="caution">
    <text evidence="7">The sequence shown here is derived from an EMBL/GenBank/DDBJ whole genome shotgun (WGS) entry which is preliminary data.</text>
</comment>
<dbReference type="InterPro" id="IPR007627">
    <property type="entry name" value="RNA_pol_sigma70_r2"/>
</dbReference>
<keyword evidence="4" id="KW-0804">Transcription</keyword>
<feature type="domain" description="RNA polymerase sigma factor 70 region 4 type 2" evidence="6">
    <location>
        <begin position="132"/>
        <end position="183"/>
    </location>
</feature>
<evidence type="ECO:0000256" key="3">
    <source>
        <dbReference type="ARBA" id="ARBA00023082"/>
    </source>
</evidence>
<dbReference type="GO" id="GO:0003677">
    <property type="term" value="F:DNA binding"/>
    <property type="evidence" value="ECO:0007669"/>
    <property type="project" value="InterPro"/>
</dbReference>
<dbReference type="EMBL" id="QRBE01000001">
    <property type="protein sequence ID" value="RDS85055.1"/>
    <property type="molecule type" value="Genomic_DNA"/>
</dbReference>
<evidence type="ECO:0000259" key="5">
    <source>
        <dbReference type="Pfam" id="PF04542"/>
    </source>
</evidence>
<dbReference type="InterPro" id="IPR014284">
    <property type="entry name" value="RNA_pol_sigma-70_dom"/>
</dbReference>
<dbReference type="InterPro" id="IPR013249">
    <property type="entry name" value="RNA_pol_sigma70_r4_t2"/>
</dbReference>
<dbReference type="Pfam" id="PF08281">
    <property type="entry name" value="Sigma70_r4_2"/>
    <property type="match status" value="1"/>
</dbReference>
<organism evidence="7 8">
    <name type="scientific">Dyella monticola</name>
    <dbReference type="NCBI Taxonomy" id="1927958"/>
    <lineage>
        <taxon>Bacteria</taxon>
        <taxon>Pseudomonadati</taxon>
        <taxon>Pseudomonadota</taxon>
        <taxon>Gammaproteobacteria</taxon>
        <taxon>Lysobacterales</taxon>
        <taxon>Rhodanobacteraceae</taxon>
        <taxon>Dyella</taxon>
    </lineage>
</organism>
<evidence type="ECO:0000313" key="7">
    <source>
        <dbReference type="EMBL" id="RDS85055.1"/>
    </source>
</evidence>
<dbReference type="GO" id="GO:0006352">
    <property type="term" value="P:DNA-templated transcription initiation"/>
    <property type="evidence" value="ECO:0007669"/>
    <property type="project" value="InterPro"/>
</dbReference>
<evidence type="ECO:0000259" key="6">
    <source>
        <dbReference type="Pfam" id="PF08281"/>
    </source>
</evidence>
<accession>A0A370XA05</accession>
<keyword evidence="3" id="KW-0731">Sigma factor</keyword>
<dbReference type="PANTHER" id="PTHR43133">
    <property type="entry name" value="RNA POLYMERASE ECF-TYPE SIGMA FACTO"/>
    <property type="match status" value="1"/>
</dbReference>
<dbReference type="OrthoDB" id="9797134at2"/>
<dbReference type="InterPro" id="IPR013325">
    <property type="entry name" value="RNA_pol_sigma_r2"/>
</dbReference>
<dbReference type="NCBIfam" id="TIGR02937">
    <property type="entry name" value="sigma70-ECF"/>
    <property type="match status" value="1"/>
</dbReference>
<proteinExistence type="inferred from homology"/>
<feature type="domain" description="RNA polymerase sigma-70 region 2" evidence="5">
    <location>
        <begin position="35"/>
        <end position="99"/>
    </location>
</feature>
<protein>
    <submittedName>
        <fullName evidence="7">RNA polymerase sigma factor</fullName>
    </submittedName>
</protein>
<dbReference type="Pfam" id="PF04542">
    <property type="entry name" value="Sigma70_r2"/>
    <property type="match status" value="1"/>
</dbReference>
<reference evidence="7 8" key="1">
    <citation type="submission" date="2018-07" db="EMBL/GenBank/DDBJ databases">
        <title>Dyella monticola sp. nov. and Dyella psychrodurans sp. nov. isolated from monsoon evergreen broad-leaved forest soil of Dinghu Mountain, China.</title>
        <authorList>
            <person name="Gao Z."/>
            <person name="Qiu L."/>
        </authorList>
    </citation>
    <scope>NUCLEOTIDE SEQUENCE [LARGE SCALE GENOMIC DNA]</scope>
    <source>
        <strain evidence="7 8">4G-K06</strain>
    </source>
</reference>
<dbReference type="PANTHER" id="PTHR43133:SF63">
    <property type="entry name" value="RNA POLYMERASE SIGMA FACTOR FECI-RELATED"/>
    <property type="match status" value="1"/>
</dbReference>
<evidence type="ECO:0000256" key="4">
    <source>
        <dbReference type="ARBA" id="ARBA00023163"/>
    </source>
</evidence>
<name>A0A370XA05_9GAMM</name>
<evidence type="ECO:0000256" key="1">
    <source>
        <dbReference type="ARBA" id="ARBA00010641"/>
    </source>
</evidence>
<dbReference type="Gene3D" id="1.10.1740.10">
    <property type="match status" value="1"/>
</dbReference>
<comment type="similarity">
    <text evidence="1">Belongs to the sigma-70 factor family. ECF subfamily.</text>
</comment>
<dbReference type="Gene3D" id="1.10.10.10">
    <property type="entry name" value="Winged helix-like DNA-binding domain superfamily/Winged helix DNA-binding domain"/>
    <property type="match status" value="1"/>
</dbReference>
<gene>
    <name evidence="7" type="ORF">DWU98_03725</name>
</gene>
<dbReference type="RefSeq" id="WP_115494075.1">
    <property type="nucleotide sequence ID" value="NZ_QRBE01000001.1"/>
</dbReference>
<dbReference type="SUPFAM" id="SSF88659">
    <property type="entry name" value="Sigma3 and sigma4 domains of RNA polymerase sigma factors"/>
    <property type="match status" value="1"/>
</dbReference>
<dbReference type="GO" id="GO:0016987">
    <property type="term" value="F:sigma factor activity"/>
    <property type="evidence" value="ECO:0007669"/>
    <property type="project" value="UniProtKB-KW"/>
</dbReference>
<keyword evidence="2" id="KW-0805">Transcription regulation</keyword>
<dbReference type="AlphaFoldDB" id="A0A370XA05"/>
<keyword evidence="8" id="KW-1185">Reference proteome</keyword>
<evidence type="ECO:0000313" key="8">
    <source>
        <dbReference type="Proteomes" id="UP000254258"/>
    </source>
</evidence>
<dbReference type="InterPro" id="IPR036388">
    <property type="entry name" value="WH-like_DNA-bd_sf"/>
</dbReference>
<evidence type="ECO:0000256" key="2">
    <source>
        <dbReference type="ARBA" id="ARBA00023015"/>
    </source>
</evidence>